<dbReference type="GO" id="GO:0005829">
    <property type="term" value="C:cytosol"/>
    <property type="evidence" value="ECO:0007669"/>
    <property type="project" value="TreeGrafter"/>
</dbReference>
<dbReference type="Pfam" id="PF07722">
    <property type="entry name" value="Peptidase_C26"/>
    <property type="match status" value="1"/>
</dbReference>
<dbReference type="InterPro" id="IPR011697">
    <property type="entry name" value="Peptidase_C26"/>
</dbReference>
<evidence type="ECO:0000313" key="2">
    <source>
        <dbReference type="Proteomes" id="UP000295391"/>
    </source>
</evidence>
<proteinExistence type="predicted"/>
<dbReference type="EMBL" id="SNYR01000001">
    <property type="protein sequence ID" value="TDQ67117.1"/>
    <property type="molecule type" value="Genomic_DNA"/>
</dbReference>
<dbReference type="GO" id="GO:0016740">
    <property type="term" value="F:transferase activity"/>
    <property type="evidence" value="ECO:0007669"/>
    <property type="project" value="UniProtKB-KW"/>
</dbReference>
<accession>A0A4R6VWC4</accession>
<dbReference type="InterPro" id="IPR029062">
    <property type="entry name" value="Class_I_gatase-like"/>
</dbReference>
<dbReference type="GO" id="GO:0006598">
    <property type="term" value="P:polyamine catabolic process"/>
    <property type="evidence" value="ECO:0007669"/>
    <property type="project" value="TreeGrafter"/>
</dbReference>
<keyword evidence="2" id="KW-1185">Reference proteome</keyword>
<protein>
    <submittedName>
        <fullName evidence="1">Putative glutamine amidotransferase</fullName>
    </submittedName>
</protein>
<dbReference type="InterPro" id="IPR044668">
    <property type="entry name" value="PuuD-like"/>
</dbReference>
<reference evidence="1 2" key="1">
    <citation type="submission" date="2019-03" db="EMBL/GenBank/DDBJ databases">
        <title>Genomic Encyclopedia of Type Strains, Phase III (KMG-III): the genomes of soil and plant-associated and newly described type strains.</title>
        <authorList>
            <person name="Whitman W."/>
        </authorList>
    </citation>
    <scope>NUCLEOTIDE SEQUENCE [LARGE SCALE GENOMIC DNA]</scope>
    <source>
        <strain evidence="1 2">CGMCC 1.7002</strain>
    </source>
</reference>
<evidence type="ECO:0000313" key="1">
    <source>
        <dbReference type="EMBL" id="TDQ67117.1"/>
    </source>
</evidence>
<gene>
    <name evidence="1" type="ORF">ATL17_1124</name>
</gene>
<dbReference type="Gene3D" id="3.40.50.880">
    <property type="match status" value="1"/>
</dbReference>
<dbReference type="Proteomes" id="UP000295391">
    <property type="component" value="Unassembled WGS sequence"/>
</dbReference>
<dbReference type="PANTHER" id="PTHR43235:SF1">
    <property type="entry name" value="GLUTAMINE AMIDOTRANSFERASE PB2B2.05-RELATED"/>
    <property type="match status" value="1"/>
</dbReference>
<organism evidence="1 2">
    <name type="scientific">Maritalea mobilis</name>
    <dbReference type="NCBI Taxonomy" id="483324"/>
    <lineage>
        <taxon>Bacteria</taxon>
        <taxon>Pseudomonadati</taxon>
        <taxon>Pseudomonadota</taxon>
        <taxon>Alphaproteobacteria</taxon>
        <taxon>Hyphomicrobiales</taxon>
        <taxon>Devosiaceae</taxon>
        <taxon>Maritalea</taxon>
    </lineage>
</organism>
<dbReference type="PROSITE" id="PS51273">
    <property type="entry name" value="GATASE_TYPE_1"/>
    <property type="match status" value="1"/>
</dbReference>
<dbReference type="PANTHER" id="PTHR43235">
    <property type="entry name" value="GLUTAMINE AMIDOTRANSFERASE PB2B2.05-RELATED"/>
    <property type="match status" value="1"/>
</dbReference>
<sequence length="227" mass="24532">MTPKIAILLDENTSDGGSRYELGKNYVEAIVRAGGQPFGLFFTPALLAGAVNEFDGLLCPGGRFVYPDDFYAQDWTSNSPASDRLETERQLVEDFLAADKPVFGICAGMQLLACIRGAKMTPDLVKTEKVDRHDGPDLAHAVNIEPGTKLAQITGASTFNVNSLHREALVSCPDNVSISARATDGIIEAIELPGQKFAVGLQWHQEKFCTQDHPGNAVFSAFVDACR</sequence>
<keyword evidence="1" id="KW-0315">Glutamine amidotransferase</keyword>
<dbReference type="GO" id="GO:0033969">
    <property type="term" value="F:gamma-glutamyl-gamma-aminobutyrate hydrolase activity"/>
    <property type="evidence" value="ECO:0007669"/>
    <property type="project" value="TreeGrafter"/>
</dbReference>
<name>A0A4R6VWC4_9HYPH</name>
<dbReference type="SUPFAM" id="SSF52317">
    <property type="entry name" value="Class I glutamine amidotransferase-like"/>
    <property type="match status" value="1"/>
</dbReference>
<comment type="caution">
    <text evidence="1">The sequence shown here is derived from an EMBL/GenBank/DDBJ whole genome shotgun (WGS) entry which is preliminary data.</text>
</comment>
<keyword evidence="1" id="KW-0808">Transferase</keyword>
<dbReference type="RefSeq" id="WP_246028630.1">
    <property type="nucleotide sequence ID" value="NZ_SNYR01000001.1"/>
</dbReference>
<dbReference type="AlphaFoldDB" id="A0A4R6VWC4"/>